<reference evidence="3" key="2">
    <citation type="submission" date="2020-05" db="EMBL/GenBank/DDBJ databases">
        <title>Complete genome sequence of Bradyrhizobium diazoefficiens XF10 isolated from soybean nodule.</title>
        <authorList>
            <person name="Noda R."/>
            <person name="Kakizaki K."/>
            <person name="Minamisawa K."/>
        </authorList>
    </citation>
    <scope>NUCLEOTIDE SEQUENCE</scope>
    <source>
        <strain evidence="3">XF10</strain>
    </source>
</reference>
<dbReference type="EMBL" id="AP023091">
    <property type="protein sequence ID" value="BCE22491.1"/>
    <property type="molecule type" value="Genomic_DNA"/>
</dbReference>
<name>A0A809ZA51_9BRAD</name>
<proteinExistence type="predicted"/>
<protein>
    <recommendedName>
        <fullName evidence="4">Swt1-like HEPN domain-containing protein</fullName>
    </recommendedName>
</protein>
<evidence type="ECO:0008006" key="4">
    <source>
        <dbReference type="Google" id="ProtNLM"/>
    </source>
</evidence>
<gene>
    <name evidence="3" type="ORF">XF10B_50680</name>
    <name evidence="1" type="ORF">XF1B_51720</name>
    <name evidence="2" type="ORF">XF4B_51040</name>
</gene>
<accession>A0A809ZA51</accession>
<organism evidence="2">
    <name type="scientific">Bradyrhizobium diazoefficiens</name>
    <dbReference type="NCBI Taxonomy" id="1355477"/>
    <lineage>
        <taxon>Bacteria</taxon>
        <taxon>Pseudomonadati</taxon>
        <taxon>Pseudomonadota</taxon>
        <taxon>Alphaproteobacteria</taxon>
        <taxon>Hyphomicrobiales</taxon>
        <taxon>Nitrobacteraceae</taxon>
        <taxon>Bradyrhizobium</taxon>
    </lineage>
</organism>
<evidence type="ECO:0000313" key="3">
    <source>
        <dbReference type="EMBL" id="BCE92270.1"/>
    </source>
</evidence>
<dbReference type="EMBL" id="AP023094">
    <property type="protein sequence ID" value="BCE48755.1"/>
    <property type="molecule type" value="Genomic_DNA"/>
</dbReference>
<dbReference type="EMBL" id="AP023099">
    <property type="protein sequence ID" value="BCE92270.1"/>
    <property type="molecule type" value="Genomic_DNA"/>
</dbReference>
<evidence type="ECO:0000313" key="1">
    <source>
        <dbReference type="EMBL" id="BCE22491.1"/>
    </source>
</evidence>
<sequence>MNEIDRRDLARRHLDGVEAWLRRLIDGQLSEHLGKTYLLPHNEGCRLISNSIRKKISDRYHAQRDRFPRLIDAADLGDVISIALKDELWKVHFRDALTEAFPDGNAEARTYLGRLEEIRNKLAHGGVCSDRDFERAVCYSNDLIDSIKSFYRGKNMEREFNVPTFIRATDNKGNEFHFTPKSDGQGQFVDVRQTGKGDLYVGDELQVEVEVDPSFSGYSINWMTFNNDRGSGNVSRITIEPRHVGIQMDVRFQVRSKEDWHRLFGGVDDFLDLRYQVLPPASPGS</sequence>
<evidence type="ECO:0000313" key="2">
    <source>
        <dbReference type="EMBL" id="BCE48755.1"/>
    </source>
</evidence>
<reference evidence="1" key="1">
    <citation type="submission" date="2020-05" db="EMBL/GenBank/DDBJ databases">
        <title>Complete genome sequence of Bradyrhizobium diazoefficiens XF1 isolated from soybean nodule.</title>
        <authorList>
            <person name="Noda R."/>
            <person name="Kakizaki K."/>
            <person name="Minamisawa K."/>
        </authorList>
    </citation>
    <scope>NUCLEOTIDE SEQUENCE</scope>
    <source>
        <strain evidence="1">XF1</strain>
    </source>
</reference>
<dbReference type="AlphaFoldDB" id="A0A809ZA51"/>
<reference evidence="2" key="3">
    <citation type="submission" date="2020-05" db="EMBL/GenBank/DDBJ databases">
        <title>Complete genome sequence of Bradyrhizobium diazoefficiens XF4 isolated from soybean nodule.</title>
        <authorList>
            <person name="Noda R."/>
            <person name="Kakizaki K."/>
            <person name="Minamisawa K."/>
        </authorList>
    </citation>
    <scope>NUCLEOTIDE SEQUENCE</scope>
    <source>
        <strain evidence="2">XF4</strain>
    </source>
</reference>